<dbReference type="PANTHER" id="PTHR43084:SF1">
    <property type="entry name" value="PERSULFIDE DIOXYGENASE ETHE1, MITOCHONDRIAL"/>
    <property type="match status" value="1"/>
</dbReference>
<accession>A0ABD5ZNI9</accession>
<dbReference type="CDD" id="cd07724">
    <property type="entry name" value="POD-like_MBL-fold"/>
    <property type="match status" value="1"/>
</dbReference>
<organism evidence="3 4">
    <name type="scientific">Halosegnis marinus</name>
    <dbReference type="NCBI Taxonomy" id="3034023"/>
    <lineage>
        <taxon>Archaea</taxon>
        <taxon>Methanobacteriati</taxon>
        <taxon>Methanobacteriota</taxon>
        <taxon>Stenosarchaea group</taxon>
        <taxon>Halobacteria</taxon>
        <taxon>Halobacteriales</taxon>
        <taxon>Natronomonadaceae</taxon>
        <taxon>Halosegnis</taxon>
    </lineage>
</organism>
<dbReference type="SMART" id="SM00849">
    <property type="entry name" value="Lactamase_B"/>
    <property type="match status" value="1"/>
</dbReference>
<protein>
    <submittedName>
        <fullName evidence="3">MBL fold metallo-hydrolase</fullName>
    </submittedName>
</protein>
<dbReference type="AlphaFoldDB" id="A0ABD5ZNI9"/>
<dbReference type="PROSITE" id="PS50206">
    <property type="entry name" value="RHODANESE_3"/>
    <property type="match status" value="1"/>
</dbReference>
<keyword evidence="4" id="KW-1185">Reference proteome</keyword>
<dbReference type="SUPFAM" id="SSF52821">
    <property type="entry name" value="Rhodanese/Cell cycle control phosphatase"/>
    <property type="match status" value="1"/>
</dbReference>
<dbReference type="RefSeq" id="WP_276236052.1">
    <property type="nucleotide sequence ID" value="NZ_CP119802.1"/>
</dbReference>
<dbReference type="Pfam" id="PF00753">
    <property type="entry name" value="Lactamase_B"/>
    <property type="match status" value="2"/>
</dbReference>
<dbReference type="Gene3D" id="3.40.250.10">
    <property type="entry name" value="Rhodanese-like domain"/>
    <property type="match status" value="1"/>
</dbReference>
<name>A0ABD5ZNI9_9EURY</name>
<dbReference type="Pfam" id="PF00581">
    <property type="entry name" value="Rhodanese"/>
    <property type="match status" value="1"/>
</dbReference>
<evidence type="ECO:0000256" key="1">
    <source>
        <dbReference type="ARBA" id="ARBA00022723"/>
    </source>
</evidence>
<dbReference type="InterPro" id="IPR044528">
    <property type="entry name" value="POD-like_MBL-fold"/>
</dbReference>
<dbReference type="InterPro" id="IPR036873">
    <property type="entry name" value="Rhodanese-like_dom_sf"/>
</dbReference>
<gene>
    <name evidence="3" type="ORF">ACFQJ4_06830</name>
</gene>
<reference evidence="3 4" key="1">
    <citation type="journal article" date="2019" name="Int. J. Syst. Evol. Microbiol.">
        <title>The Global Catalogue of Microorganisms (GCM) 10K type strain sequencing project: providing services to taxonomists for standard genome sequencing and annotation.</title>
        <authorList>
            <consortium name="The Broad Institute Genomics Platform"/>
            <consortium name="The Broad Institute Genome Sequencing Center for Infectious Disease"/>
            <person name="Wu L."/>
            <person name="Ma J."/>
        </authorList>
    </citation>
    <scope>NUCLEOTIDE SEQUENCE [LARGE SCALE GENOMIC DNA]</scope>
    <source>
        <strain evidence="3 4">DT85</strain>
    </source>
</reference>
<evidence type="ECO:0000259" key="2">
    <source>
        <dbReference type="PROSITE" id="PS50206"/>
    </source>
</evidence>
<dbReference type="SUPFAM" id="SSF56281">
    <property type="entry name" value="Metallo-hydrolase/oxidoreductase"/>
    <property type="match status" value="1"/>
</dbReference>
<sequence length="375" mass="40150">MDALSPEALADRIDRGERVTLLDTRNRTETDEWRIDGPTVDRVEVPYMKFVAARARSTSDPADLLPDDLAEPVVVVCARGEASDEVAAMLRESGVDAVNLAEGMHGWARVYRATELDAGKATVVQYRRPSSGCLAYLVVAGDEALVVDPLRAFADRYAADARDRGADLVAAVDTHVHADHVSGLRDVAATRYMSERAVARGVTYEVETLADGDAIGLGDTEIAVLATPGHTTGMVSLRVGDVLLCGDTLFVDGVPRPDLESGDDAAEHARDLHRTLTERLAPLPDDTVVAPGHYGEGAERAPDGTYTAPLGDLRERLWPFGTDRESFVARVLEGLGPRPANDERIVAVNLGREAAADDEAFELELGPNNCAASAD</sequence>
<dbReference type="InterPro" id="IPR036866">
    <property type="entry name" value="RibonucZ/Hydroxyglut_hydro"/>
</dbReference>
<evidence type="ECO:0000313" key="4">
    <source>
        <dbReference type="Proteomes" id="UP001596398"/>
    </source>
</evidence>
<keyword evidence="1" id="KW-0479">Metal-binding</keyword>
<dbReference type="GeneID" id="79266709"/>
<dbReference type="EMBL" id="JBHTAP010000001">
    <property type="protein sequence ID" value="MFC7235030.1"/>
    <property type="molecule type" value="Genomic_DNA"/>
</dbReference>
<dbReference type="InterPro" id="IPR051682">
    <property type="entry name" value="Mito_Persulfide_Diox"/>
</dbReference>
<dbReference type="InterPro" id="IPR001763">
    <property type="entry name" value="Rhodanese-like_dom"/>
</dbReference>
<dbReference type="GO" id="GO:0046872">
    <property type="term" value="F:metal ion binding"/>
    <property type="evidence" value="ECO:0007669"/>
    <property type="project" value="UniProtKB-KW"/>
</dbReference>
<proteinExistence type="predicted"/>
<feature type="domain" description="Rhodanese" evidence="2">
    <location>
        <begin position="15"/>
        <end position="116"/>
    </location>
</feature>
<dbReference type="SMART" id="SM00450">
    <property type="entry name" value="RHOD"/>
    <property type="match status" value="1"/>
</dbReference>
<evidence type="ECO:0000313" key="3">
    <source>
        <dbReference type="EMBL" id="MFC7235030.1"/>
    </source>
</evidence>
<comment type="caution">
    <text evidence="3">The sequence shown here is derived from an EMBL/GenBank/DDBJ whole genome shotgun (WGS) entry which is preliminary data.</text>
</comment>
<dbReference type="PANTHER" id="PTHR43084">
    <property type="entry name" value="PERSULFIDE DIOXYGENASE ETHE1"/>
    <property type="match status" value="1"/>
</dbReference>
<dbReference type="InterPro" id="IPR001279">
    <property type="entry name" value="Metallo-B-lactamas"/>
</dbReference>
<dbReference type="Proteomes" id="UP001596398">
    <property type="component" value="Unassembled WGS sequence"/>
</dbReference>
<dbReference type="Gene3D" id="3.60.15.10">
    <property type="entry name" value="Ribonuclease Z/Hydroxyacylglutathione hydrolase-like"/>
    <property type="match status" value="1"/>
</dbReference>